<dbReference type="Proteomes" id="UP000298654">
    <property type="component" value="Chromosome"/>
</dbReference>
<dbReference type="OrthoDB" id="6554581at2"/>
<dbReference type="GO" id="GO:0044780">
    <property type="term" value="P:bacterial-type flagellum assembly"/>
    <property type="evidence" value="ECO:0007669"/>
    <property type="project" value="InterPro"/>
</dbReference>
<keyword evidence="4" id="KW-0966">Cell projection</keyword>
<protein>
    <submittedName>
        <fullName evidence="4">Flagellar biosynthesis protein FlgN</fullName>
    </submittedName>
</protein>
<reference evidence="4 5" key="2">
    <citation type="submission" date="2019-05" db="EMBL/GenBank/DDBJ databases">
        <title>Genome evolution of the obligate endosymbiont Buchnera aphidicola.</title>
        <authorList>
            <person name="Moran N.A."/>
        </authorList>
    </citation>
    <scope>NUCLEOTIDE SEQUENCE [LARGE SCALE GENOMIC DNA]</scope>
    <source>
        <strain evidence="4 5">Aar</strain>
    </source>
</reference>
<dbReference type="Pfam" id="PF05130">
    <property type="entry name" value="FlgN"/>
    <property type="match status" value="1"/>
</dbReference>
<evidence type="ECO:0000256" key="3">
    <source>
        <dbReference type="ARBA" id="ARBA00022795"/>
    </source>
</evidence>
<reference evidence="4 5" key="1">
    <citation type="submission" date="2018-12" db="EMBL/GenBank/DDBJ databases">
        <authorList>
            <person name="Chong R.A."/>
        </authorList>
    </citation>
    <scope>NUCLEOTIDE SEQUENCE [LARGE SCALE GENOMIC DNA]</scope>
    <source>
        <strain evidence="4 5">Aar</strain>
    </source>
</reference>
<accession>A0A4D6XT88</accession>
<dbReference type="SUPFAM" id="SSF140566">
    <property type="entry name" value="FlgN-like"/>
    <property type="match status" value="1"/>
</dbReference>
<organism evidence="4 5">
    <name type="scientific">Buchnera aphidicola</name>
    <name type="common">Artemisaphis artemisicola</name>
    <dbReference type="NCBI Taxonomy" id="1241836"/>
    <lineage>
        <taxon>Bacteria</taxon>
        <taxon>Pseudomonadati</taxon>
        <taxon>Pseudomonadota</taxon>
        <taxon>Gammaproteobacteria</taxon>
        <taxon>Enterobacterales</taxon>
        <taxon>Erwiniaceae</taxon>
        <taxon>Buchnera</taxon>
    </lineage>
</organism>
<gene>
    <name evidence="4" type="ORF">D9V59_01675</name>
</gene>
<comment type="function">
    <text evidence="1">Required for the efficient initiation of filament assembly.</text>
</comment>
<dbReference type="AlphaFoldDB" id="A0A4D6XT88"/>
<evidence type="ECO:0000313" key="5">
    <source>
        <dbReference type="Proteomes" id="UP000298654"/>
    </source>
</evidence>
<proteinExistence type="inferred from homology"/>
<keyword evidence="4" id="KW-0969">Cilium</keyword>
<comment type="similarity">
    <text evidence="2">Belongs to the FlgN family.</text>
</comment>
<keyword evidence="3" id="KW-1005">Bacterial flagellum biogenesis</keyword>
<dbReference type="EMBL" id="CP034900">
    <property type="protein sequence ID" value="QCI16005.1"/>
    <property type="molecule type" value="Genomic_DNA"/>
</dbReference>
<dbReference type="InterPro" id="IPR036679">
    <property type="entry name" value="FlgN-like_sf"/>
</dbReference>
<dbReference type="InterPro" id="IPR007809">
    <property type="entry name" value="FlgN-like"/>
</dbReference>
<dbReference type="RefSeq" id="WP_158364491.1">
    <property type="nucleotide sequence ID" value="NZ_CP034900.1"/>
</dbReference>
<sequence length="133" mass="16056">MQNLIDTLKKIENILCSLETITNQEYKNLSDFNNNENILDFMKKKVLLKKYSKLNEDRILFEKEYGIFLPYKNHYILYKNWTKIVKKCYLLKKLNIRNKILINKKFYLNQKFLELLPNYTASVSYDAEGNLQN</sequence>
<name>A0A4D6XT88_9GAMM</name>
<evidence type="ECO:0000256" key="1">
    <source>
        <dbReference type="ARBA" id="ARBA00002397"/>
    </source>
</evidence>
<keyword evidence="4" id="KW-0282">Flagellum</keyword>
<evidence type="ECO:0000313" key="4">
    <source>
        <dbReference type="EMBL" id="QCI16005.1"/>
    </source>
</evidence>
<evidence type="ECO:0000256" key="2">
    <source>
        <dbReference type="ARBA" id="ARBA00007703"/>
    </source>
</evidence>